<dbReference type="InterPro" id="IPR014719">
    <property type="entry name" value="Ribosomal_bL12_C/ClpS-like"/>
</dbReference>
<feature type="transmembrane region" description="Helical" evidence="1">
    <location>
        <begin position="6"/>
        <end position="24"/>
    </location>
</feature>
<protein>
    <recommendedName>
        <fullName evidence="4">Ribosomal protein L7/L12 C-terminal domain-containing protein</fullName>
    </recommendedName>
</protein>
<gene>
    <name evidence="2" type="ORF">QMA01_02250</name>
</gene>
<comment type="caution">
    <text evidence="2">The sequence shown here is derived from an EMBL/GenBank/DDBJ whole genome shotgun (WGS) entry which is preliminary data.</text>
</comment>
<dbReference type="EMBL" id="JASDCQ010000001">
    <property type="protein sequence ID" value="MDN3426101.1"/>
    <property type="molecule type" value="Genomic_DNA"/>
</dbReference>
<sequence length="98" mass="11424">MDLSWIMIIIGAVLVLVYIFYNATEQRIKALETRVRHMEKLLQKSSQGETFTEPEINKELRRLLQQGKKVEAVKRTRQEFGWSLLEAKQYVDGLKGGE</sequence>
<keyword evidence="1" id="KW-0472">Membrane</keyword>
<dbReference type="NCBIfam" id="NF005269">
    <property type="entry name" value="PRK06771.1"/>
    <property type="match status" value="1"/>
</dbReference>
<evidence type="ECO:0000313" key="2">
    <source>
        <dbReference type="EMBL" id="MDN3426101.1"/>
    </source>
</evidence>
<keyword evidence="1" id="KW-0812">Transmembrane</keyword>
<accession>A0ABT7ZG70</accession>
<proteinExistence type="predicted"/>
<evidence type="ECO:0000256" key="1">
    <source>
        <dbReference type="SAM" id="Phobius"/>
    </source>
</evidence>
<keyword evidence="3" id="KW-1185">Reference proteome</keyword>
<name>A0ABT7ZG70_9BACL</name>
<dbReference type="Gene3D" id="3.30.1390.10">
    <property type="match status" value="1"/>
</dbReference>
<reference evidence="2 3" key="1">
    <citation type="submission" date="2023-03" db="EMBL/GenBank/DDBJ databases">
        <authorList>
            <person name="Uniacke-Lowe S."/>
            <person name="Ross P."/>
            <person name="Hill C."/>
        </authorList>
    </citation>
    <scope>NUCLEOTIDE SEQUENCE [LARGE SCALE GENOMIC DNA]</scope>
    <source>
        <strain evidence="2 3">APC 4016</strain>
    </source>
</reference>
<dbReference type="Proteomes" id="UP001225873">
    <property type="component" value="Unassembled WGS sequence"/>
</dbReference>
<evidence type="ECO:0008006" key="4">
    <source>
        <dbReference type="Google" id="ProtNLM"/>
    </source>
</evidence>
<evidence type="ECO:0000313" key="3">
    <source>
        <dbReference type="Proteomes" id="UP001225873"/>
    </source>
</evidence>
<organism evidence="2 3">
    <name type="scientific">Planococcus notacanthi</name>
    <dbReference type="NCBI Taxonomy" id="3035188"/>
    <lineage>
        <taxon>Bacteria</taxon>
        <taxon>Bacillati</taxon>
        <taxon>Bacillota</taxon>
        <taxon>Bacilli</taxon>
        <taxon>Bacillales</taxon>
        <taxon>Caryophanaceae</taxon>
        <taxon>Planococcus</taxon>
    </lineage>
</organism>
<keyword evidence="1" id="KW-1133">Transmembrane helix</keyword>